<name>W3WZS6_PESFW</name>
<keyword evidence="3" id="KW-1185">Reference proteome</keyword>
<sequence>MAICQSANDHEGYMLHIWDRSIRNVVPNSNRDLVCYDYERVRQVLCDKFLLPSSLESQATSTRQVMDKMLGEQETDGVFDDFAALADRIHNQGQQRLGQPLDGKSKPSTARLEHLQDEQRGMPHRIPAKLSFCGWPTLQVGDKKWFLSAVIVDADGRPYGYIPFNMHPCHECESTFFQHHPAFDHMRVEHKINLERPGAYMCPLTQDRPDKES</sequence>
<accession>W3WZS6</accession>
<evidence type="ECO:0000259" key="1">
    <source>
        <dbReference type="PROSITE" id="PS00028"/>
    </source>
</evidence>
<dbReference type="InParanoid" id="W3WZS6"/>
<dbReference type="GeneID" id="19275466"/>
<reference evidence="3" key="1">
    <citation type="journal article" date="2015" name="BMC Genomics">
        <title>Genomic and transcriptomic analysis of the endophytic fungus Pestalotiopsis fici reveals its lifestyle and high potential for synthesis of natural products.</title>
        <authorList>
            <person name="Wang X."/>
            <person name="Zhang X."/>
            <person name="Liu L."/>
            <person name="Xiang M."/>
            <person name="Wang W."/>
            <person name="Sun X."/>
            <person name="Che Y."/>
            <person name="Guo L."/>
            <person name="Liu G."/>
            <person name="Guo L."/>
            <person name="Wang C."/>
            <person name="Yin W.B."/>
            <person name="Stadler M."/>
            <person name="Zhang X."/>
            <person name="Liu X."/>
        </authorList>
    </citation>
    <scope>NUCLEOTIDE SEQUENCE [LARGE SCALE GENOMIC DNA]</scope>
    <source>
        <strain evidence="3">W106-1 / CGMCC3.15140</strain>
    </source>
</reference>
<protein>
    <recommendedName>
        <fullName evidence="1">C2H2-type domain-containing protein</fullName>
    </recommendedName>
</protein>
<proteinExistence type="predicted"/>
<gene>
    <name evidence="2" type="ORF">PFICI_10453</name>
</gene>
<dbReference type="RefSeq" id="XP_007837225.1">
    <property type="nucleotide sequence ID" value="XM_007839034.1"/>
</dbReference>
<dbReference type="Proteomes" id="UP000030651">
    <property type="component" value="Unassembled WGS sequence"/>
</dbReference>
<dbReference type="PROSITE" id="PS00028">
    <property type="entry name" value="ZINC_FINGER_C2H2_1"/>
    <property type="match status" value="1"/>
</dbReference>
<dbReference type="EMBL" id="KI912115">
    <property type="protein sequence ID" value="ETS78391.1"/>
    <property type="molecule type" value="Genomic_DNA"/>
</dbReference>
<evidence type="ECO:0000313" key="3">
    <source>
        <dbReference type="Proteomes" id="UP000030651"/>
    </source>
</evidence>
<dbReference type="AlphaFoldDB" id="W3WZS6"/>
<dbReference type="KEGG" id="pfy:PFICI_10453"/>
<organism evidence="2 3">
    <name type="scientific">Pestalotiopsis fici (strain W106-1 / CGMCC3.15140)</name>
    <dbReference type="NCBI Taxonomy" id="1229662"/>
    <lineage>
        <taxon>Eukaryota</taxon>
        <taxon>Fungi</taxon>
        <taxon>Dikarya</taxon>
        <taxon>Ascomycota</taxon>
        <taxon>Pezizomycotina</taxon>
        <taxon>Sordariomycetes</taxon>
        <taxon>Xylariomycetidae</taxon>
        <taxon>Amphisphaeriales</taxon>
        <taxon>Sporocadaceae</taxon>
        <taxon>Pestalotiopsis</taxon>
    </lineage>
</organism>
<dbReference type="HOGENOM" id="CLU_1294817_0_0_1"/>
<evidence type="ECO:0000313" key="2">
    <source>
        <dbReference type="EMBL" id="ETS78391.1"/>
    </source>
</evidence>
<feature type="domain" description="C2H2-type" evidence="1">
    <location>
        <begin position="169"/>
        <end position="190"/>
    </location>
</feature>
<dbReference type="InterPro" id="IPR013087">
    <property type="entry name" value="Znf_C2H2_type"/>
</dbReference>